<keyword evidence="2" id="KW-0433">Leucine-rich repeat</keyword>
<dbReference type="GO" id="GO:0005829">
    <property type="term" value="C:cytosol"/>
    <property type="evidence" value="ECO:0007669"/>
    <property type="project" value="TreeGrafter"/>
</dbReference>
<evidence type="ECO:0000256" key="1">
    <source>
        <dbReference type="ARBA" id="ARBA00022468"/>
    </source>
</evidence>
<dbReference type="GO" id="GO:0031267">
    <property type="term" value="F:small GTPase binding"/>
    <property type="evidence" value="ECO:0007669"/>
    <property type="project" value="TreeGrafter"/>
</dbReference>
<dbReference type="EMBL" id="JARKIF010000008">
    <property type="protein sequence ID" value="KAJ7632992.1"/>
    <property type="molecule type" value="Genomic_DNA"/>
</dbReference>
<organism evidence="4 5">
    <name type="scientific">Roridomyces roridus</name>
    <dbReference type="NCBI Taxonomy" id="1738132"/>
    <lineage>
        <taxon>Eukaryota</taxon>
        <taxon>Fungi</taxon>
        <taxon>Dikarya</taxon>
        <taxon>Basidiomycota</taxon>
        <taxon>Agaricomycotina</taxon>
        <taxon>Agaricomycetes</taxon>
        <taxon>Agaricomycetidae</taxon>
        <taxon>Agaricales</taxon>
        <taxon>Marasmiineae</taxon>
        <taxon>Mycenaceae</taxon>
        <taxon>Roridomyces</taxon>
    </lineage>
</organism>
<comment type="caution">
    <text evidence="4">The sequence shown here is derived from an EMBL/GenBank/DDBJ whole genome shotgun (WGS) entry which is preliminary data.</text>
</comment>
<accession>A0AAD7FR72</accession>
<dbReference type="Proteomes" id="UP001221142">
    <property type="component" value="Unassembled WGS sequence"/>
</dbReference>
<dbReference type="InterPro" id="IPR032675">
    <property type="entry name" value="LRR_dom_sf"/>
</dbReference>
<dbReference type="InterPro" id="IPR001611">
    <property type="entry name" value="Leu-rich_rpt"/>
</dbReference>
<dbReference type="GO" id="GO:0005634">
    <property type="term" value="C:nucleus"/>
    <property type="evidence" value="ECO:0007669"/>
    <property type="project" value="TreeGrafter"/>
</dbReference>
<reference evidence="4" key="1">
    <citation type="submission" date="2023-03" db="EMBL/GenBank/DDBJ databases">
        <title>Massive genome expansion in bonnet fungi (Mycena s.s.) driven by repeated elements and novel gene families across ecological guilds.</title>
        <authorList>
            <consortium name="Lawrence Berkeley National Laboratory"/>
            <person name="Harder C.B."/>
            <person name="Miyauchi S."/>
            <person name="Viragh M."/>
            <person name="Kuo A."/>
            <person name="Thoen E."/>
            <person name="Andreopoulos B."/>
            <person name="Lu D."/>
            <person name="Skrede I."/>
            <person name="Drula E."/>
            <person name="Henrissat B."/>
            <person name="Morin E."/>
            <person name="Kohler A."/>
            <person name="Barry K."/>
            <person name="LaButti K."/>
            <person name="Morin E."/>
            <person name="Salamov A."/>
            <person name="Lipzen A."/>
            <person name="Mereny Z."/>
            <person name="Hegedus B."/>
            <person name="Baldrian P."/>
            <person name="Stursova M."/>
            <person name="Weitz H."/>
            <person name="Taylor A."/>
            <person name="Grigoriev I.V."/>
            <person name="Nagy L.G."/>
            <person name="Martin F."/>
            <person name="Kauserud H."/>
        </authorList>
    </citation>
    <scope>NUCLEOTIDE SEQUENCE</scope>
    <source>
        <strain evidence="4">9284</strain>
    </source>
</reference>
<evidence type="ECO:0000256" key="3">
    <source>
        <dbReference type="ARBA" id="ARBA00022737"/>
    </source>
</evidence>
<dbReference type="PANTHER" id="PTHR24113">
    <property type="entry name" value="RAN GTPASE-ACTIVATING PROTEIN 1"/>
    <property type="match status" value="1"/>
</dbReference>
<dbReference type="AlphaFoldDB" id="A0AAD7FR72"/>
<dbReference type="SMART" id="SM00368">
    <property type="entry name" value="LRR_RI"/>
    <property type="match status" value="4"/>
</dbReference>
<name>A0AAD7FR72_9AGAR</name>
<keyword evidence="1" id="KW-0343">GTPase activation</keyword>
<dbReference type="SUPFAM" id="SSF52047">
    <property type="entry name" value="RNI-like"/>
    <property type="match status" value="1"/>
</dbReference>
<dbReference type="Pfam" id="PF13516">
    <property type="entry name" value="LRR_6"/>
    <property type="match status" value="1"/>
</dbReference>
<proteinExistence type="predicted"/>
<dbReference type="InterPro" id="IPR027038">
    <property type="entry name" value="RanGap"/>
</dbReference>
<dbReference type="GO" id="GO:0005096">
    <property type="term" value="F:GTPase activator activity"/>
    <property type="evidence" value="ECO:0007669"/>
    <property type="project" value="UniProtKB-KW"/>
</dbReference>
<dbReference type="GO" id="GO:0048471">
    <property type="term" value="C:perinuclear region of cytoplasm"/>
    <property type="evidence" value="ECO:0007669"/>
    <property type="project" value="TreeGrafter"/>
</dbReference>
<evidence type="ECO:0000313" key="5">
    <source>
        <dbReference type="Proteomes" id="UP001221142"/>
    </source>
</evidence>
<dbReference type="GO" id="GO:0006913">
    <property type="term" value="P:nucleocytoplasmic transport"/>
    <property type="evidence" value="ECO:0007669"/>
    <property type="project" value="TreeGrafter"/>
</dbReference>
<sequence>MVWLSSVPGTLCVCGGRRNWHARSRNCSPLWRIYRFVWPVSLAGPSARPMPVAIGKDEDFEGLFQFLQRNLDPKEILASENQGIRDQLIHTLGMQPGAELKWNTPMVEFKRGCVYEDGRLDLCKKVLGPTHVEKLFDALDQNTTVTQVLMGNNVISATGARRIAKYLTEHPDNIETWYLAGNHICADGFKLLVDAMVKSPPITNVWLKRNPLTPASVDNIVRLITESPNLRTLDLFNTELGDEGVVRLITAITGKDLPLRNIYLGALGAGQKSAIAIAAYLADPACKLESLFLHANPIGDAGALPLAEALKVNKSLFRLNMCSTGLSSTGVSTLCSALTTNPRILSVEFGPANTTRAFDQRYNNITDRAIPQIISLMQHPSIRHLDLGRTALSAAGLATIEEAVAGSNLCDFRAHRKRVPLPQGQNRSVAISAVRSALEANIRRFYPEEESYASFADGLGGRWLFSPEDVRLVDSVYRTRDNRYQKREPEKDVQKWAEGDPVWELVEEDARRLEETRH</sequence>
<protein>
    <recommendedName>
        <fullName evidence="6">RNI-like protein</fullName>
    </recommendedName>
</protein>
<evidence type="ECO:0008006" key="6">
    <source>
        <dbReference type="Google" id="ProtNLM"/>
    </source>
</evidence>
<keyword evidence="5" id="KW-1185">Reference proteome</keyword>
<dbReference type="PANTHER" id="PTHR24113:SF12">
    <property type="entry name" value="RAN GTPASE-ACTIVATING PROTEIN 1"/>
    <property type="match status" value="1"/>
</dbReference>
<dbReference type="Gene3D" id="3.80.10.10">
    <property type="entry name" value="Ribonuclease Inhibitor"/>
    <property type="match status" value="2"/>
</dbReference>
<evidence type="ECO:0000256" key="2">
    <source>
        <dbReference type="ARBA" id="ARBA00022614"/>
    </source>
</evidence>
<gene>
    <name evidence="4" type="ORF">FB45DRAFT_914098</name>
</gene>
<keyword evidence="3" id="KW-0677">Repeat</keyword>
<evidence type="ECO:0000313" key="4">
    <source>
        <dbReference type="EMBL" id="KAJ7632992.1"/>
    </source>
</evidence>